<evidence type="ECO:0000256" key="5">
    <source>
        <dbReference type="ARBA" id="ARBA00022741"/>
    </source>
</evidence>
<dbReference type="GO" id="GO:0046316">
    <property type="term" value="F:gluconokinase activity"/>
    <property type="evidence" value="ECO:0007669"/>
    <property type="project" value="UniProtKB-EC"/>
</dbReference>
<dbReference type="Gene3D" id="3.40.50.300">
    <property type="entry name" value="P-loop containing nucleotide triphosphate hydrolases"/>
    <property type="match status" value="1"/>
</dbReference>
<dbReference type="GO" id="GO:0005975">
    <property type="term" value="P:carbohydrate metabolic process"/>
    <property type="evidence" value="ECO:0007669"/>
    <property type="project" value="InterPro"/>
</dbReference>
<dbReference type="AlphaFoldDB" id="A0A5C5GI08"/>
<dbReference type="GO" id="GO:0005737">
    <property type="term" value="C:cytoplasm"/>
    <property type="evidence" value="ECO:0007669"/>
    <property type="project" value="TreeGrafter"/>
</dbReference>
<keyword evidence="6 9" id="KW-0418">Kinase</keyword>
<gene>
    <name evidence="10" type="ORF">FHY64_13320</name>
</gene>
<dbReference type="InterPro" id="IPR006001">
    <property type="entry name" value="Therm_gnt_kin"/>
</dbReference>
<keyword evidence="5 9" id="KW-0547">Nucleotide-binding</keyword>
<evidence type="ECO:0000256" key="6">
    <source>
        <dbReference type="ARBA" id="ARBA00022777"/>
    </source>
</evidence>
<comment type="similarity">
    <text evidence="2 9">Belongs to the gluconokinase GntK/GntV family.</text>
</comment>
<evidence type="ECO:0000256" key="7">
    <source>
        <dbReference type="ARBA" id="ARBA00022840"/>
    </source>
</evidence>
<accession>A0A5C5GI08</accession>
<dbReference type="EC" id="2.7.1.12" evidence="3 9"/>
<evidence type="ECO:0000256" key="3">
    <source>
        <dbReference type="ARBA" id="ARBA00012054"/>
    </source>
</evidence>
<name>A0A5C5GI08_9RHOB</name>
<keyword evidence="7 9" id="KW-0067">ATP-binding</keyword>
<evidence type="ECO:0000256" key="4">
    <source>
        <dbReference type="ARBA" id="ARBA00022679"/>
    </source>
</evidence>
<dbReference type="CDD" id="cd02021">
    <property type="entry name" value="GntK"/>
    <property type="match status" value="1"/>
</dbReference>
<dbReference type="OrthoDB" id="9795716at2"/>
<dbReference type="Pfam" id="PF01202">
    <property type="entry name" value="SKI"/>
    <property type="match status" value="1"/>
</dbReference>
<dbReference type="PANTHER" id="PTHR43442">
    <property type="entry name" value="GLUCONOKINASE-RELATED"/>
    <property type="match status" value="1"/>
</dbReference>
<evidence type="ECO:0000313" key="11">
    <source>
        <dbReference type="Proteomes" id="UP000314011"/>
    </source>
</evidence>
<dbReference type="GO" id="GO:0005524">
    <property type="term" value="F:ATP binding"/>
    <property type="evidence" value="ECO:0007669"/>
    <property type="project" value="UniProtKB-KW"/>
</dbReference>
<dbReference type="InterPro" id="IPR031322">
    <property type="entry name" value="Shikimate/glucono_kinase"/>
</dbReference>
<evidence type="ECO:0000256" key="8">
    <source>
        <dbReference type="ARBA" id="ARBA00048090"/>
    </source>
</evidence>
<dbReference type="NCBIfam" id="TIGR01313">
    <property type="entry name" value="therm_gnt_kin"/>
    <property type="match status" value="1"/>
</dbReference>
<sequence length="159" mass="17169">MGTAGSGKSTLGELLADGLGATFLEGDSFHPKENVDHMAKGLPLTDEMRWPWLDRLGSAAAEVRETGPVVLACSALKRVYRDRLRDNLPGLVTVYPEAPKELVAERMGNRKGHFMPLSLLDSQFATLEVPGGDEDVLVVSARQTPPEMADEVLARLLGS</sequence>
<keyword evidence="4 9" id="KW-0808">Transferase</keyword>
<evidence type="ECO:0000256" key="1">
    <source>
        <dbReference type="ARBA" id="ARBA00004761"/>
    </source>
</evidence>
<keyword evidence="11" id="KW-1185">Reference proteome</keyword>
<evidence type="ECO:0000256" key="2">
    <source>
        <dbReference type="ARBA" id="ARBA00008420"/>
    </source>
</evidence>
<evidence type="ECO:0000256" key="9">
    <source>
        <dbReference type="RuleBase" id="RU363066"/>
    </source>
</evidence>
<reference evidence="10 11" key="1">
    <citation type="submission" date="2019-06" db="EMBL/GenBank/DDBJ databases">
        <title>Genome of new Rhodobacteraceae sp. SM1903.</title>
        <authorList>
            <person name="Ren X."/>
        </authorList>
    </citation>
    <scope>NUCLEOTIDE SEQUENCE [LARGE SCALE GENOMIC DNA]</scope>
    <source>
        <strain evidence="10 11">SM1903</strain>
    </source>
</reference>
<dbReference type="Proteomes" id="UP000314011">
    <property type="component" value="Unassembled WGS sequence"/>
</dbReference>
<evidence type="ECO:0000313" key="10">
    <source>
        <dbReference type="EMBL" id="TNY34412.1"/>
    </source>
</evidence>
<dbReference type="SUPFAM" id="SSF52540">
    <property type="entry name" value="P-loop containing nucleoside triphosphate hydrolases"/>
    <property type="match status" value="1"/>
</dbReference>
<comment type="caution">
    <text evidence="10">The sequence shown here is derived from an EMBL/GenBank/DDBJ whole genome shotgun (WGS) entry which is preliminary data.</text>
</comment>
<dbReference type="EMBL" id="VFFF01000001">
    <property type="protein sequence ID" value="TNY34412.1"/>
    <property type="molecule type" value="Genomic_DNA"/>
</dbReference>
<protein>
    <recommendedName>
        <fullName evidence="3 9">Gluconokinase</fullName>
        <ecNumber evidence="3 9">2.7.1.12</ecNumber>
    </recommendedName>
</protein>
<comment type="pathway">
    <text evidence="1">Carbohydrate acid metabolism.</text>
</comment>
<proteinExistence type="inferred from homology"/>
<dbReference type="InterPro" id="IPR027417">
    <property type="entry name" value="P-loop_NTPase"/>
</dbReference>
<comment type="catalytic activity">
    <reaction evidence="8 9">
        <text>D-gluconate + ATP = 6-phospho-D-gluconate + ADP + H(+)</text>
        <dbReference type="Rhea" id="RHEA:19433"/>
        <dbReference type="ChEBI" id="CHEBI:15378"/>
        <dbReference type="ChEBI" id="CHEBI:18391"/>
        <dbReference type="ChEBI" id="CHEBI:30616"/>
        <dbReference type="ChEBI" id="CHEBI:58759"/>
        <dbReference type="ChEBI" id="CHEBI:456216"/>
        <dbReference type="EC" id="2.7.1.12"/>
    </reaction>
</comment>
<dbReference type="PANTHER" id="PTHR43442:SF3">
    <property type="entry name" value="GLUCONOKINASE-RELATED"/>
    <property type="match status" value="1"/>
</dbReference>
<organism evidence="10 11">
    <name type="scientific">Pelagovum pacificum</name>
    <dbReference type="NCBI Taxonomy" id="2588711"/>
    <lineage>
        <taxon>Bacteria</taxon>
        <taxon>Pseudomonadati</taxon>
        <taxon>Pseudomonadota</taxon>
        <taxon>Alphaproteobacteria</taxon>
        <taxon>Rhodobacterales</taxon>
        <taxon>Paracoccaceae</taxon>
        <taxon>Pelagovum</taxon>
    </lineage>
</organism>